<reference evidence="2 3" key="1">
    <citation type="journal article" date="2021" name="BMC Genomics">
        <title>Datura genome reveals duplications of psychoactive alkaloid biosynthetic genes and high mutation rate following tissue culture.</title>
        <authorList>
            <person name="Rajewski A."/>
            <person name="Carter-House D."/>
            <person name="Stajich J."/>
            <person name="Litt A."/>
        </authorList>
    </citation>
    <scope>NUCLEOTIDE SEQUENCE [LARGE SCALE GENOMIC DNA]</scope>
    <source>
        <strain evidence="2">AR-01</strain>
    </source>
</reference>
<feature type="region of interest" description="Disordered" evidence="1">
    <location>
        <begin position="22"/>
        <end position="63"/>
    </location>
</feature>
<organism evidence="2 3">
    <name type="scientific">Datura stramonium</name>
    <name type="common">Jimsonweed</name>
    <name type="synonym">Common thornapple</name>
    <dbReference type="NCBI Taxonomy" id="4076"/>
    <lineage>
        <taxon>Eukaryota</taxon>
        <taxon>Viridiplantae</taxon>
        <taxon>Streptophyta</taxon>
        <taxon>Embryophyta</taxon>
        <taxon>Tracheophyta</taxon>
        <taxon>Spermatophyta</taxon>
        <taxon>Magnoliopsida</taxon>
        <taxon>eudicotyledons</taxon>
        <taxon>Gunneridae</taxon>
        <taxon>Pentapetalae</taxon>
        <taxon>asterids</taxon>
        <taxon>lamiids</taxon>
        <taxon>Solanales</taxon>
        <taxon>Solanaceae</taxon>
        <taxon>Solanoideae</taxon>
        <taxon>Datureae</taxon>
        <taxon>Datura</taxon>
    </lineage>
</organism>
<feature type="non-terminal residue" evidence="2">
    <location>
        <position position="63"/>
    </location>
</feature>
<feature type="non-terminal residue" evidence="2">
    <location>
        <position position="1"/>
    </location>
</feature>
<comment type="caution">
    <text evidence="2">The sequence shown here is derived from an EMBL/GenBank/DDBJ whole genome shotgun (WGS) entry which is preliminary data.</text>
</comment>
<evidence type="ECO:0000313" key="3">
    <source>
        <dbReference type="Proteomes" id="UP000823775"/>
    </source>
</evidence>
<gene>
    <name evidence="2" type="ORF">HAX54_014704</name>
</gene>
<sequence length="63" mass="7187">GKKVLANILFLEDEMIKRTELAHDRASEKGFTEEDLLIAESDHNHPWEPNNRSSARSPAPINF</sequence>
<feature type="compositionally biased region" description="Basic and acidic residues" evidence="1">
    <location>
        <begin position="22"/>
        <end position="32"/>
    </location>
</feature>
<evidence type="ECO:0000313" key="2">
    <source>
        <dbReference type="EMBL" id="MCD7452010.1"/>
    </source>
</evidence>
<protein>
    <submittedName>
        <fullName evidence="2">Uncharacterized protein</fullName>
    </submittedName>
</protein>
<dbReference type="Proteomes" id="UP000823775">
    <property type="component" value="Unassembled WGS sequence"/>
</dbReference>
<dbReference type="EMBL" id="JACEIK010000192">
    <property type="protein sequence ID" value="MCD7452010.1"/>
    <property type="molecule type" value="Genomic_DNA"/>
</dbReference>
<proteinExistence type="predicted"/>
<name>A0ABS8RYV4_DATST</name>
<keyword evidence="3" id="KW-1185">Reference proteome</keyword>
<evidence type="ECO:0000256" key="1">
    <source>
        <dbReference type="SAM" id="MobiDB-lite"/>
    </source>
</evidence>
<accession>A0ABS8RYV4</accession>